<dbReference type="OrthoDB" id="514777at2759"/>
<proteinExistence type="predicted"/>
<name>A0A8R2NRE1_ACYPI</name>
<dbReference type="InterPro" id="IPR003890">
    <property type="entry name" value="MIF4G-like_typ-3"/>
</dbReference>
<dbReference type="GO" id="GO:0003743">
    <property type="term" value="F:translation initiation factor activity"/>
    <property type="evidence" value="ECO:0007669"/>
    <property type="project" value="TreeGrafter"/>
</dbReference>
<dbReference type="PANTHER" id="PTHR23253:SF78">
    <property type="entry name" value="EUKARYOTIC TRANSLATION INITIATION FACTOR 4G1, ISOFORM B-RELATED"/>
    <property type="match status" value="1"/>
</dbReference>
<feature type="domain" description="MIF4G" evidence="1">
    <location>
        <begin position="254"/>
        <end position="476"/>
    </location>
</feature>
<dbReference type="Proteomes" id="UP000007819">
    <property type="component" value="Chromosome A2"/>
</dbReference>
<accession>A0A8R2NRE1</accession>
<protein>
    <recommendedName>
        <fullName evidence="1">MIF4G domain-containing protein</fullName>
    </recommendedName>
</protein>
<evidence type="ECO:0000313" key="3">
    <source>
        <dbReference type="Proteomes" id="UP000007819"/>
    </source>
</evidence>
<dbReference type="Gene3D" id="1.25.40.180">
    <property type="match status" value="3"/>
</dbReference>
<dbReference type="EnsemblMetazoa" id="XM_029490359.1">
    <property type="protein sequence ID" value="XP_029346219.1"/>
    <property type="gene ID" value="LOC103310131"/>
</dbReference>
<dbReference type="SUPFAM" id="SSF48371">
    <property type="entry name" value="ARM repeat"/>
    <property type="match status" value="3"/>
</dbReference>
<dbReference type="GO" id="GO:0016281">
    <property type="term" value="C:eukaryotic translation initiation factor 4F complex"/>
    <property type="evidence" value="ECO:0007669"/>
    <property type="project" value="TreeGrafter"/>
</dbReference>
<organism evidence="2 3">
    <name type="scientific">Acyrthosiphon pisum</name>
    <name type="common">Pea aphid</name>
    <dbReference type="NCBI Taxonomy" id="7029"/>
    <lineage>
        <taxon>Eukaryota</taxon>
        <taxon>Metazoa</taxon>
        <taxon>Ecdysozoa</taxon>
        <taxon>Arthropoda</taxon>
        <taxon>Hexapoda</taxon>
        <taxon>Insecta</taxon>
        <taxon>Pterygota</taxon>
        <taxon>Neoptera</taxon>
        <taxon>Paraneoptera</taxon>
        <taxon>Hemiptera</taxon>
        <taxon>Sternorrhyncha</taxon>
        <taxon>Aphidomorpha</taxon>
        <taxon>Aphidoidea</taxon>
        <taxon>Aphididae</taxon>
        <taxon>Macrosiphini</taxon>
        <taxon>Acyrthosiphon</taxon>
    </lineage>
</organism>
<dbReference type="InterPro" id="IPR016024">
    <property type="entry name" value="ARM-type_fold"/>
</dbReference>
<keyword evidence="3" id="KW-1185">Reference proteome</keyword>
<reference evidence="2" key="2">
    <citation type="submission" date="2022-06" db="UniProtKB">
        <authorList>
            <consortium name="EnsemblMetazoa"/>
        </authorList>
    </citation>
    <scope>IDENTIFICATION</scope>
</reference>
<dbReference type="RefSeq" id="XP_029346219.1">
    <property type="nucleotide sequence ID" value="XM_029490359.1"/>
</dbReference>
<dbReference type="KEGG" id="api:103310131"/>
<evidence type="ECO:0000259" key="1">
    <source>
        <dbReference type="SMART" id="SM00543"/>
    </source>
</evidence>
<evidence type="ECO:0000313" key="2">
    <source>
        <dbReference type="EnsemblMetazoa" id="XP_029346219.1"/>
    </source>
</evidence>
<dbReference type="PANTHER" id="PTHR23253">
    <property type="entry name" value="EUKARYOTIC TRANSLATION INITIATION FACTOR 4 GAMMA"/>
    <property type="match status" value="1"/>
</dbReference>
<dbReference type="AlphaFoldDB" id="A0A8R2NRE1"/>
<reference evidence="3" key="1">
    <citation type="submission" date="2010-06" db="EMBL/GenBank/DDBJ databases">
        <authorList>
            <person name="Jiang H."/>
            <person name="Abraham K."/>
            <person name="Ali S."/>
            <person name="Alsbrooks S.L."/>
            <person name="Anim B.N."/>
            <person name="Anosike U.S."/>
            <person name="Attaway T."/>
            <person name="Bandaranaike D.P."/>
            <person name="Battles P.K."/>
            <person name="Bell S.N."/>
            <person name="Bell A.V."/>
            <person name="Beltran B."/>
            <person name="Bickham C."/>
            <person name="Bustamante Y."/>
            <person name="Caleb T."/>
            <person name="Canada A."/>
            <person name="Cardenas V."/>
            <person name="Carter K."/>
            <person name="Chacko J."/>
            <person name="Chandrabose M.N."/>
            <person name="Chavez D."/>
            <person name="Chavez A."/>
            <person name="Chen L."/>
            <person name="Chu H.-S."/>
            <person name="Claassen K.J."/>
            <person name="Cockrell R."/>
            <person name="Collins M."/>
            <person name="Cooper J.A."/>
            <person name="Cree A."/>
            <person name="Curry S.M."/>
            <person name="Da Y."/>
            <person name="Dao M.D."/>
            <person name="Das B."/>
            <person name="Davila M.-L."/>
            <person name="Davy-Carroll L."/>
            <person name="Denson S."/>
            <person name="Dinh H."/>
            <person name="Ebong V.E."/>
            <person name="Edwards J.R."/>
            <person name="Egan A."/>
            <person name="El-Daye J."/>
            <person name="Escobedo L."/>
            <person name="Fernandez S."/>
            <person name="Fernando P.R."/>
            <person name="Flagg N."/>
            <person name="Forbes L.D."/>
            <person name="Fowler R.G."/>
            <person name="Fu Q."/>
            <person name="Gabisi R.A."/>
            <person name="Ganer J."/>
            <person name="Garbino Pronczuk A."/>
            <person name="Garcia R.M."/>
            <person name="Garner T."/>
            <person name="Garrett T.E."/>
            <person name="Gonzalez D.A."/>
            <person name="Hamid H."/>
            <person name="Hawkins E.S."/>
            <person name="Hirani K."/>
            <person name="Hogues M.E."/>
            <person name="Hollins B."/>
            <person name="Hsiao C.-H."/>
            <person name="Jabil R."/>
            <person name="James M.L."/>
            <person name="Jhangiani S.N."/>
            <person name="Johnson B."/>
            <person name="Johnson Q."/>
            <person name="Joshi V."/>
            <person name="Kalu J.B."/>
            <person name="Kam C."/>
            <person name="Kashfia A."/>
            <person name="Keebler J."/>
            <person name="Kisamo H."/>
            <person name="Kovar C.L."/>
            <person name="Lago L.A."/>
            <person name="Lai C.-Y."/>
            <person name="Laidlaw J."/>
            <person name="Lara F."/>
            <person name="Le T.-K."/>
            <person name="Lee S.L."/>
            <person name="Legall F.H."/>
            <person name="Lemon S.J."/>
            <person name="Lewis L.R."/>
            <person name="Li B."/>
            <person name="Liu Y."/>
            <person name="Liu Y.-S."/>
            <person name="Lopez J."/>
            <person name="Lozado R.J."/>
            <person name="Lu J."/>
            <person name="Madu R.C."/>
            <person name="Maheshwari M."/>
            <person name="Maheshwari R."/>
            <person name="Malloy K."/>
            <person name="Martinez E."/>
            <person name="Mathew T."/>
            <person name="Mercado I.C."/>
            <person name="Mercado C."/>
            <person name="Meyer B."/>
            <person name="Montgomery K."/>
            <person name="Morgan M.B."/>
            <person name="Munidasa M."/>
            <person name="Nazareth L.V."/>
            <person name="Nelson J."/>
            <person name="Ng B.M."/>
            <person name="Nguyen N.B."/>
            <person name="Nguyen P.Q."/>
            <person name="Nguyen T."/>
            <person name="Obregon M."/>
            <person name="Okwuonu G.O."/>
            <person name="Onwere C.G."/>
            <person name="Orozco G."/>
            <person name="Parra A."/>
            <person name="Patel S."/>
            <person name="Patil S."/>
            <person name="Perez A."/>
            <person name="Perez Y."/>
            <person name="Pham C."/>
            <person name="Primus E.L."/>
            <person name="Pu L.-L."/>
            <person name="Puazo M."/>
            <person name="Qin X."/>
            <person name="Quiroz J.B."/>
            <person name="Reese J."/>
            <person name="Richards S."/>
            <person name="Rives C.M."/>
            <person name="Robberts R."/>
            <person name="Ruiz S.J."/>
            <person name="Ruiz M.J."/>
            <person name="Santibanez J."/>
            <person name="Schneider B.W."/>
            <person name="Sisson I."/>
            <person name="Smith M."/>
            <person name="Sodergren E."/>
            <person name="Song X.-Z."/>
            <person name="Song B.B."/>
            <person name="Summersgill H."/>
            <person name="Thelus R."/>
            <person name="Thornton R.D."/>
            <person name="Trejos Z.Y."/>
            <person name="Usmani K."/>
            <person name="Vattathil S."/>
            <person name="Villasana D."/>
            <person name="Walker D.L."/>
            <person name="Wang S."/>
            <person name="Wang K."/>
            <person name="White C.S."/>
            <person name="Williams A.C."/>
            <person name="Williamson J."/>
            <person name="Wilson K."/>
            <person name="Woghiren I.O."/>
            <person name="Woodworth J.R."/>
            <person name="Worley K.C."/>
            <person name="Wright R.A."/>
            <person name="Wu W."/>
            <person name="Young L."/>
            <person name="Zhang L."/>
            <person name="Zhang J."/>
            <person name="Zhu Y."/>
            <person name="Muzny D.M."/>
            <person name="Weinstock G."/>
            <person name="Gibbs R.A."/>
        </authorList>
    </citation>
    <scope>NUCLEOTIDE SEQUENCE [LARGE SCALE GENOMIC DNA]</scope>
    <source>
        <strain evidence="3">LSR1</strain>
    </source>
</reference>
<dbReference type="Pfam" id="PF02854">
    <property type="entry name" value="MIF4G"/>
    <property type="match status" value="1"/>
</dbReference>
<dbReference type="GO" id="GO:0003729">
    <property type="term" value="F:mRNA binding"/>
    <property type="evidence" value="ECO:0007669"/>
    <property type="project" value="TreeGrafter"/>
</dbReference>
<sequence>MELRSLTTCIVRMFTSHYLNKPLNTISDIDINNFLCSINRFGTRADVARQVLSILFGRITKDYDVLLGIVVGWLTLTRINNFQAVLENYKLPDYNILIKDWKITRNHSTFMPHESVLKEIQMIVYYTCYKWCQSKRGLEEGCGPNVLQIWPNQRLKRRIIPGDESQPMDMVLNTQPLKQVPQKPSTEIPEASQSVKEETLRIFDPTLGREVENINNRGGKKFQNVSQLQFNKLARESNLVRSKTRQHYNAQEINKTVRQILNDISPDKITLLTERFNTLSIDNIELLETTVNLVFEKGIEKQGFAPLCSSLCSAMQTVQVLHNGKIVTFMNLIINKCEIMFEIDKAQEMDFAKKLTACKDLEKKQKLQVEYEKYKRTSHERSVRNCRFMGELFKKNIFTPTIIMYRIEKLITKRVEEPLECLCILLKTVGKELEQMFNLNDIFYQLNTLKSKNIKSKIPLKIVFMIEDLINVRKNKWNFNRIDSYMILISKIQDIVANEQQPMALAKNIPEEGDHHHNNNKISPIEPVEPPKDKAVLLNSIVHNKINMQCKKILLDYEQLQNLDDIIYSLSKNESSVIHTKYEEFVKSMSLITLDNPISRATVAGKIFAELLTKKILPMTAINQGIDDVLSYWNDFLMDYPQFFSYIAAIIAPLLLSQNASFDFNNLKDSCKSIRPDNSSKLLTEVLYQINSSKETQNIKEELCGILWIYNKWNTLENVTLDVFMPNNQINKYFKKDRIGVFLLSIAIYDKIKLIDDIKIWICTNISAEIIKSPLFVRALTIAIVILCLKLNYSYEDFFDATHLMLLTYYINLLPEHEEIQAREVQCMFGIQIMSAALNHPKGMVLKILNNLYQYRVISKESFELFIEEYEKIKYEK</sequence>
<dbReference type="GeneID" id="103310131"/>
<dbReference type="SMART" id="SM00543">
    <property type="entry name" value="MIF4G"/>
    <property type="match status" value="1"/>
</dbReference>